<accession>A0ABQ6S3D8</accession>
<dbReference type="RefSeq" id="WP_130063231.1">
    <property type="nucleotide sequence ID" value="NZ_RCXA01000018.1"/>
</dbReference>
<dbReference type="Proteomes" id="UP000324870">
    <property type="component" value="Unassembled WGS sequence"/>
</dbReference>
<organism evidence="1 2">
    <name type="scientific">Alistipes finegoldii</name>
    <dbReference type="NCBI Taxonomy" id="214856"/>
    <lineage>
        <taxon>Bacteria</taxon>
        <taxon>Pseudomonadati</taxon>
        <taxon>Bacteroidota</taxon>
        <taxon>Bacteroidia</taxon>
        <taxon>Bacteroidales</taxon>
        <taxon>Rikenellaceae</taxon>
        <taxon>Alistipes</taxon>
    </lineage>
</organism>
<name>A0ABQ6S3D8_9BACT</name>
<protein>
    <submittedName>
        <fullName evidence="1">Uncharacterized protein</fullName>
    </submittedName>
</protein>
<evidence type="ECO:0000313" key="1">
    <source>
        <dbReference type="EMBL" id="KAA3158802.1"/>
    </source>
</evidence>
<reference evidence="1 2" key="1">
    <citation type="journal article" date="2019" name="Nat. Med.">
        <title>A library of human gut bacterial isolates paired with longitudinal multiomics data enables mechanistic microbiome research.</title>
        <authorList>
            <person name="Poyet M."/>
            <person name="Groussin M."/>
            <person name="Gibbons S.M."/>
            <person name="Avila-Pacheco J."/>
            <person name="Jiang X."/>
            <person name="Kearney S.M."/>
            <person name="Perrotta A.R."/>
            <person name="Berdy B."/>
            <person name="Zhao S."/>
            <person name="Lieberman T.D."/>
            <person name="Swanson P.K."/>
            <person name="Smith M."/>
            <person name="Roesemann S."/>
            <person name="Alexander J.E."/>
            <person name="Rich S.A."/>
            <person name="Livny J."/>
            <person name="Vlamakis H."/>
            <person name="Clish C."/>
            <person name="Bullock K."/>
            <person name="Deik A."/>
            <person name="Scott J."/>
            <person name="Pierce K.A."/>
            <person name="Xavier R.J."/>
            <person name="Alm E.J."/>
        </authorList>
    </citation>
    <scope>NUCLEOTIDE SEQUENCE [LARGE SCALE GENOMIC DNA]</scope>
    <source>
        <strain evidence="1 2">BIOML-A1</strain>
    </source>
</reference>
<sequence length="75" mass="8570">MDQDASKIAIPKDLNTEIIEMQKRIAGLAEYINLLRNSEDCEQAIRDALEKAPNKFEFLLALLIHTFPDEHTADE</sequence>
<comment type="caution">
    <text evidence="1">The sequence shown here is derived from an EMBL/GenBank/DDBJ whole genome shotgun (WGS) entry which is preliminary data.</text>
</comment>
<keyword evidence="2" id="KW-1185">Reference proteome</keyword>
<proteinExistence type="predicted"/>
<gene>
    <name evidence="1" type="ORF">F2A26_09680</name>
</gene>
<evidence type="ECO:0000313" key="2">
    <source>
        <dbReference type="Proteomes" id="UP000324870"/>
    </source>
</evidence>
<dbReference type="EMBL" id="VVND01000015">
    <property type="protein sequence ID" value="KAA3158802.1"/>
    <property type="molecule type" value="Genomic_DNA"/>
</dbReference>